<dbReference type="EMBL" id="KM236237">
    <property type="protein sequence ID" value="AIK67985.1"/>
    <property type="molecule type" value="Genomic_DNA"/>
</dbReference>
<dbReference type="Pfam" id="PF11126">
    <property type="entry name" value="Phage_DsbA"/>
    <property type="match status" value="1"/>
</dbReference>
<protein>
    <submittedName>
        <fullName evidence="1">DsDNA-binding protein</fullName>
    </submittedName>
</protein>
<dbReference type="GeneID" id="22113521"/>
<organism evidence="1 2">
    <name type="scientific">Citrobacter phage Miller</name>
    <dbReference type="NCBI Taxonomy" id="1527524"/>
    <lineage>
        <taxon>Viruses</taxon>
        <taxon>Duplodnaviria</taxon>
        <taxon>Heunggongvirae</taxon>
        <taxon>Uroviricota</taxon>
        <taxon>Caudoviricetes</taxon>
        <taxon>Pantevenvirales</taxon>
        <taxon>Straboviridae</taxon>
        <taxon>Pseudotevenvirus</taxon>
        <taxon>Pseudotevenvirus miller</taxon>
    </lineage>
</organism>
<dbReference type="InterPro" id="IPR020313">
    <property type="entry name" value="Double-stranded_DNA-bd"/>
</dbReference>
<gene>
    <name evidence="1" type="ORF">CPTMiller_0049</name>
</gene>
<keyword evidence="2" id="KW-1185">Reference proteome</keyword>
<sequence>MSVELLQENPDIAKAIKDMIKDASNVKTQIEIHQGTLKDIKSKAKTDYGIDGKTFSKLFNLYHNQARTEFEEQNNELIELYDVIDKA</sequence>
<keyword evidence="1" id="KW-0238">DNA-binding</keyword>
<reference evidence="1 2" key="1">
    <citation type="submission" date="2014-07" db="EMBL/GenBank/DDBJ databases">
        <title>Complete Genome of Citrobacter freundii Myophage Miller.</title>
        <authorList>
            <person name="Hwang K."/>
            <person name="Luna A.J."/>
            <person name="Hernandez A.C."/>
            <person name="Everett G.F.K."/>
        </authorList>
    </citation>
    <scope>NUCLEOTIDE SEQUENCE [LARGE SCALE GENOMIC DNA]</scope>
</reference>
<accession>A0A076YKV1</accession>
<evidence type="ECO:0000313" key="1">
    <source>
        <dbReference type="EMBL" id="AIK67985.1"/>
    </source>
</evidence>
<name>A0A076YKV1_9CAUD</name>
<proteinExistence type="predicted"/>
<dbReference type="Proteomes" id="UP000201263">
    <property type="component" value="Segment"/>
</dbReference>
<dbReference type="KEGG" id="vg:22113521"/>
<evidence type="ECO:0000313" key="2">
    <source>
        <dbReference type="Proteomes" id="UP000201263"/>
    </source>
</evidence>
<dbReference type="GO" id="GO:0003677">
    <property type="term" value="F:DNA binding"/>
    <property type="evidence" value="ECO:0007669"/>
    <property type="project" value="UniProtKB-KW"/>
</dbReference>
<dbReference type="RefSeq" id="YP_009097651.1">
    <property type="nucleotide sequence ID" value="NC_025414.1"/>
</dbReference>